<dbReference type="EC" id="2.7.11.22" evidence="1"/>
<evidence type="ECO:0000256" key="4">
    <source>
        <dbReference type="ARBA" id="ARBA00022741"/>
    </source>
</evidence>
<dbReference type="PANTHER" id="PTHR24055">
    <property type="entry name" value="MITOGEN-ACTIVATED PROTEIN KINASE"/>
    <property type="match status" value="1"/>
</dbReference>
<evidence type="ECO:0000256" key="10">
    <source>
        <dbReference type="RuleBase" id="RU000304"/>
    </source>
</evidence>
<dbReference type="FunFam" id="1.10.510.10:FF:000624">
    <property type="entry name" value="Mitogen-activated protein kinase"/>
    <property type="match status" value="1"/>
</dbReference>
<dbReference type="SMART" id="SM00220">
    <property type="entry name" value="S_TKc"/>
    <property type="match status" value="1"/>
</dbReference>
<dbReference type="AlphaFoldDB" id="G0V195"/>
<evidence type="ECO:0000256" key="6">
    <source>
        <dbReference type="ARBA" id="ARBA00022840"/>
    </source>
</evidence>
<keyword evidence="3" id="KW-0808">Transferase</keyword>
<evidence type="ECO:0000256" key="8">
    <source>
        <dbReference type="ARBA" id="ARBA00048367"/>
    </source>
</evidence>
<protein>
    <recommendedName>
        <fullName evidence="1">cyclin-dependent kinase</fullName>
        <ecNumber evidence="1">2.7.11.22</ecNumber>
    </recommendedName>
</protein>
<dbReference type="InterPro" id="IPR000719">
    <property type="entry name" value="Prot_kinase_dom"/>
</dbReference>
<dbReference type="InterPro" id="IPR050117">
    <property type="entry name" value="MAPK"/>
</dbReference>
<feature type="binding site" evidence="9">
    <location>
        <position position="33"/>
    </location>
    <ligand>
        <name>ATP</name>
        <dbReference type="ChEBI" id="CHEBI:30616"/>
    </ligand>
</feature>
<organism evidence="13">
    <name type="scientific">Trypanosoma congolense (strain IL3000)</name>
    <dbReference type="NCBI Taxonomy" id="1068625"/>
    <lineage>
        <taxon>Eukaryota</taxon>
        <taxon>Discoba</taxon>
        <taxon>Euglenozoa</taxon>
        <taxon>Kinetoplastea</taxon>
        <taxon>Metakinetoplastina</taxon>
        <taxon>Trypanosomatida</taxon>
        <taxon>Trypanosomatidae</taxon>
        <taxon>Trypanosoma</taxon>
        <taxon>Nannomonas</taxon>
    </lineage>
</organism>
<evidence type="ECO:0000256" key="1">
    <source>
        <dbReference type="ARBA" id="ARBA00012425"/>
    </source>
</evidence>
<evidence type="ECO:0000256" key="11">
    <source>
        <dbReference type="SAM" id="MobiDB-lite"/>
    </source>
</evidence>
<dbReference type="InterPro" id="IPR011009">
    <property type="entry name" value="Kinase-like_dom_sf"/>
</dbReference>
<dbReference type="Gene3D" id="1.10.510.10">
    <property type="entry name" value="Transferase(Phosphotransferase) domain 1"/>
    <property type="match status" value="1"/>
</dbReference>
<comment type="catalytic activity">
    <reaction evidence="8">
        <text>L-seryl-[protein] + ATP = O-phospho-L-seryl-[protein] + ADP + H(+)</text>
        <dbReference type="Rhea" id="RHEA:17989"/>
        <dbReference type="Rhea" id="RHEA-COMP:9863"/>
        <dbReference type="Rhea" id="RHEA-COMP:11604"/>
        <dbReference type="ChEBI" id="CHEBI:15378"/>
        <dbReference type="ChEBI" id="CHEBI:29999"/>
        <dbReference type="ChEBI" id="CHEBI:30616"/>
        <dbReference type="ChEBI" id="CHEBI:83421"/>
        <dbReference type="ChEBI" id="CHEBI:456216"/>
        <dbReference type="EC" id="2.7.11.22"/>
    </reaction>
</comment>
<keyword evidence="2 10" id="KW-0723">Serine/threonine-protein kinase</keyword>
<dbReference type="InterPro" id="IPR017441">
    <property type="entry name" value="Protein_kinase_ATP_BS"/>
</dbReference>
<sequence>MDGYKVQRTIGEGTFGIVYECRCKKSGKIVAVKCFKRLRNGKFSRRVMLRELRMLKLLVDQPNVVRLITHFYTEGQVCLVMEYASHNLHDVIRCCKRRVPLPRVKQLMFTLLIGMRSCHRNGIIHRDVKPSNVLVHHGTVSLLCDFGSSRFISHPRTTNNTTSGGLLRTPADCNGPLTENVATRWYRSPEMLLGLPHYTFASDMWAVGAIMAELASGEPLLPGNTQMDQLNFISQRVGDLEELGQYSKLSPFLGAVTGYRGNTSIAGDYLTRTFHSLLGATGLSLLRSLLAIDYSKRITVDEALAHPFFAACVVRGMPSPLKLCEVMLPQDTPQSRELESEIEDGSSDCDKWFGLGLGKRVHLMEIEPLSVSTPVLPEPVEVLLGGSLCRCSANSATRGRYTAGDDTGECRLCNSQGGSSTSCDLHSSKKSPITMCPSQVSSAATGSAHKSSTRFSASSRSNRIGSDVRVSPVKQVHCCETGFRRVSGSENAC</sequence>
<evidence type="ECO:0000256" key="5">
    <source>
        <dbReference type="ARBA" id="ARBA00022777"/>
    </source>
</evidence>
<dbReference type="SUPFAM" id="SSF56112">
    <property type="entry name" value="Protein kinase-like (PK-like)"/>
    <property type="match status" value="1"/>
</dbReference>
<dbReference type="PROSITE" id="PS50011">
    <property type="entry name" value="PROTEIN_KINASE_DOM"/>
    <property type="match status" value="1"/>
</dbReference>
<dbReference type="FunFam" id="3.30.200.20:FF:000049">
    <property type="entry name" value="cyclin-dependent kinase-like 1 isoform X1"/>
    <property type="match status" value="1"/>
</dbReference>
<dbReference type="Pfam" id="PF00069">
    <property type="entry name" value="Pkinase"/>
    <property type="match status" value="1"/>
</dbReference>
<dbReference type="PROSITE" id="PS00108">
    <property type="entry name" value="PROTEIN_KINASE_ST"/>
    <property type="match status" value="1"/>
</dbReference>
<evidence type="ECO:0000256" key="7">
    <source>
        <dbReference type="ARBA" id="ARBA00047811"/>
    </source>
</evidence>
<comment type="similarity">
    <text evidence="10">Belongs to the protein kinase superfamily.</text>
</comment>
<feature type="domain" description="Protein kinase" evidence="12">
    <location>
        <begin position="4"/>
        <end position="309"/>
    </location>
</feature>
<dbReference type="VEuPathDB" id="TriTrypDB:TcIL3000.11.8720"/>
<evidence type="ECO:0000313" key="13">
    <source>
        <dbReference type="EMBL" id="CCC95416.1"/>
    </source>
</evidence>
<keyword evidence="6 9" id="KW-0067">ATP-binding</keyword>
<keyword evidence="5" id="KW-0418">Kinase</keyword>
<gene>
    <name evidence="13" type="ORF">TCIL3000_11_8720</name>
</gene>
<feature type="compositionally biased region" description="Low complexity" evidence="11">
    <location>
        <begin position="447"/>
        <end position="461"/>
    </location>
</feature>
<dbReference type="PROSITE" id="PS00107">
    <property type="entry name" value="PROTEIN_KINASE_ATP"/>
    <property type="match status" value="1"/>
</dbReference>
<evidence type="ECO:0000259" key="12">
    <source>
        <dbReference type="PROSITE" id="PS50011"/>
    </source>
</evidence>
<dbReference type="Gene3D" id="3.30.200.20">
    <property type="entry name" value="Phosphorylase Kinase, domain 1"/>
    <property type="match status" value="1"/>
</dbReference>
<dbReference type="InterPro" id="IPR008271">
    <property type="entry name" value="Ser/Thr_kinase_AS"/>
</dbReference>
<proteinExistence type="inferred from homology"/>
<keyword evidence="4 9" id="KW-0547">Nucleotide-binding</keyword>
<evidence type="ECO:0000256" key="3">
    <source>
        <dbReference type="ARBA" id="ARBA00022679"/>
    </source>
</evidence>
<dbReference type="GO" id="GO:0004693">
    <property type="term" value="F:cyclin-dependent protein serine/threonine kinase activity"/>
    <property type="evidence" value="ECO:0007669"/>
    <property type="project" value="UniProtKB-EC"/>
</dbReference>
<name>G0V195_TRYCI</name>
<accession>G0V195</accession>
<feature type="region of interest" description="Disordered" evidence="11">
    <location>
        <begin position="443"/>
        <end position="466"/>
    </location>
</feature>
<dbReference type="EMBL" id="HE575324">
    <property type="protein sequence ID" value="CCC95416.1"/>
    <property type="molecule type" value="Genomic_DNA"/>
</dbReference>
<evidence type="ECO:0000256" key="2">
    <source>
        <dbReference type="ARBA" id="ARBA00022527"/>
    </source>
</evidence>
<dbReference type="GO" id="GO:0005524">
    <property type="term" value="F:ATP binding"/>
    <property type="evidence" value="ECO:0007669"/>
    <property type="project" value="UniProtKB-UniRule"/>
</dbReference>
<comment type="catalytic activity">
    <reaction evidence="7">
        <text>L-threonyl-[protein] + ATP = O-phospho-L-threonyl-[protein] + ADP + H(+)</text>
        <dbReference type="Rhea" id="RHEA:46608"/>
        <dbReference type="Rhea" id="RHEA-COMP:11060"/>
        <dbReference type="Rhea" id="RHEA-COMP:11605"/>
        <dbReference type="ChEBI" id="CHEBI:15378"/>
        <dbReference type="ChEBI" id="CHEBI:30013"/>
        <dbReference type="ChEBI" id="CHEBI:30616"/>
        <dbReference type="ChEBI" id="CHEBI:61977"/>
        <dbReference type="ChEBI" id="CHEBI:456216"/>
        <dbReference type="EC" id="2.7.11.22"/>
    </reaction>
</comment>
<evidence type="ECO:0000256" key="9">
    <source>
        <dbReference type="PROSITE-ProRule" id="PRU10141"/>
    </source>
</evidence>
<reference evidence="13" key="1">
    <citation type="journal article" date="2012" name="Proc. Natl. Acad. Sci. U.S.A.">
        <title>Antigenic diversity is generated by distinct evolutionary mechanisms in African trypanosome species.</title>
        <authorList>
            <person name="Jackson A.P."/>
            <person name="Berry A."/>
            <person name="Aslett M."/>
            <person name="Allison H.C."/>
            <person name="Burton P."/>
            <person name="Vavrova-Anderson J."/>
            <person name="Brown R."/>
            <person name="Browne H."/>
            <person name="Corton N."/>
            <person name="Hauser H."/>
            <person name="Gamble J."/>
            <person name="Gilderthorp R."/>
            <person name="Marcello L."/>
            <person name="McQuillan J."/>
            <person name="Otto T.D."/>
            <person name="Quail M.A."/>
            <person name="Sanders M.J."/>
            <person name="van Tonder A."/>
            <person name="Ginger M.L."/>
            <person name="Field M.C."/>
            <person name="Barry J.D."/>
            <person name="Hertz-Fowler C."/>
            <person name="Berriman M."/>
        </authorList>
    </citation>
    <scope>NUCLEOTIDE SEQUENCE</scope>
    <source>
        <strain evidence="13">IL3000</strain>
    </source>
</reference>